<proteinExistence type="predicted"/>
<name>A0A2N9I0Q3_FAGSY</name>
<feature type="region of interest" description="Disordered" evidence="1">
    <location>
        <begin position="207"/>
        <end position="254"/>
    </location>
</feature>
<dbReference type="EMBL" id="OIVN01004546">
    <property type="protein sequence ID" value="SPD17978.1"/>
    <property type="molecule type" value="Genomic_DNA"/>
</dbReference>
<dbReference type="AlphaFoldDB" id="A0A2N9I0Q3"/>
<gene>
    <name evidence="2" type="ORF">FSB_LOCUS45860</name>
</gene>
<evidence type="ECO:0000256" key="1">
    <source>
        <dbReference type="SAM" id="MobiDB-lite"/>
    </source>
</evidence>
<accession>A0A2N9I0Q3</accession>
<evidence type="ECO:0000313" key="2">
    <source>
        <dbReference type="EMBL" id="SPD17978.1"/>
    </source>
</evidence>
<reference evidence="2" key="1">
    <citation type="submission" date="2018-02" db="EMBL/GenBank/DDBJ databases">
        <authorList>
            <person name="Cohen D.B."/>
            <person name="Kent A.D."/>
        </authorList>
    </citation>
    <scope>NUCLEOTIDE SEQUENCE</scope>
</reference>
<feature type="region of interest" description="Disordered" evidence="1">
    <location>
        <begin position="1"/>
        <end position="35"/>
    </location>
</feature>
<feature type="region of interest" description="Disordered" evidence="1">
    <location>
        <begin position="63"/>
        <end position="99"/>
    </location>
</feature>
<protein>
    <submittedName>
        <fullName evidence="2">Uncharacterized protein</fullName>
    </submittedName>
</protein>
<sequence>MAPVCGNRNKKGISDSKLQEQDELEIVQEEPQTSKDAKIEALRKERDVLFEALKNQQLRNRVEESDLDDGFENPFAKPNHRQQGGEKHHVQTTNLGSQRVKEASKLRFTIPGSQYTQNLRDPHLVFHEVGLSFEPHHGLIHGPHTSYLNHQQAHSIGQFGLGPGPGPNRERRSDLGFDCNPFPNTHHHDPFHYDREPRRLYGFDRQPHHLDREPYQPHGLHHRNNNNRNQEPLVLDRAPQDLNRTPRDLDRAPPGFDRTSLAFDHAPGFERAPLCVNLAQLGFDRAHPGYDLAPPPFDQEFPQTRVGHDCLAPPPFDQEHHQRDQMEGDYGGDWGFHHSHGLTHELLCASNVGQPWPNISFDPFRGFGTSPGPGLGLERSHNMGFDRAASSQDHNTHYSNYGPWGFDRAPRYQHQGNKSCDYSKYLNSSCSMPKAYGEGHDKTVFSYNEISVEQPPVYDIEVEDKNGDDEEDGITWKSMLP</sequence>
<organism evidence="2">
    <name type="scientific">Fagus sylvatica</name>
    <name type="common">Beechnut</name>
    <dbReference type="NCBI Taxonomy" id="28930"/>
    <lineage>
        <taxon>Eukaryota</taxon>
        <taxon>Viridiplantae</taxon>
        <taxon>Streptophyta</taxon>
        <taxon>Embryophyta</taxon>
        <taxon>Tracheophyta</taxon>
        <taxon>Spermatophyta</taxon>
        <taxon>Magnoliopsida</taxon>
        <taxon>eudicotyledons</taxon>
        <taxon>Gunneridae</taxon>
        <taxon>Pentapetalae</taxon>
        <taxon>rosids</taxon>
        <taxon>fabids</taxon>
        <taxon>Fagales</taxon>
        <taxon>Fagaceae</taxon>
        <taxon>Fagus</taxon>
    </lineage>
</organism>